<comment type="subcellular location">
    <subcellularLocation>
        <location evidence="1">Cell membrane</location>
        <topology evidence="1">Multi-pass membrane protein</topology>
    </subcellularLocation>
</comment>
<dbReference type="PANTHER" id="PTHR34584">
    <property type="entry name" value="NA(+)/H(+) ANTIPORTER SUBUNIT E1"/>
    <property type="match status" value="1"/>
</dbReference>
<evidence type="ECO:0000256" key="3">
    <source>
        <dbReference type="ARBA" id="ARBA00022475"/>
    </source>
</evidence>
<feature type="transmembrane region" description="Helical" evidence="8">
    <location>
        <begin position="7"/>
        <end position="25"/>
    </location>
</feature>
<evidence type="ECO:0000256" key="7">
    <source>
        <dbReference type="SAM" id="MobiDB-lite"/>
    </source>
</evidence>
<keyword evidence="4 8" id="KW-0812">Transmembrane</keyword>
<proteinExistence type="inferred from homology"/>
<dbReference type="Pfam" id="PF01899">
    <property type="entry name" value="MNHE"/>
    <property type="match status" value="1"/>
</dbReference>
<feature type="region of interest" description="Disordered" evidence="7">
    <location>
        <begin position="184"/>
        <end position="216"/>
    </location>
</feature>
<dbReference type="NCBIfam" id="NF006521">
    <property type="entry name" value="PRK08965.1-5"/>
    <property type="match status" value="1"/>
</dbReference>
<keyword evidence="5 8" id="KW-1133">Transmembrane helix</keyword>
<dbReference type="InterPro" id="IPR002758">
    <property type="entry name" value="Cation_antiport_E"/>
</dbReference>
<keyword evidence="6 8" id="KW-0472">Membrane</keyword>
<evidence type="ECO:0000256" key="2">
    <source>
        <dbReference type="ARBA" id="ARBA00006228"/>
    </source>
</evidence>
<sequence>MRRPKTPLKAELPLIVFLAVLWMAAWQSFTLGTFILGLVYSTIIVRVFYLPPLRGSGRFNPLWALVFSVRFLWKMTAASFHVAHLVFTQGPKVGGSITSVQLRSHDDFIVTLVGHALALVPGSLVLDVDRTTATLYLHCLDVRDDDDAERIRRDALRTESLMIRTLGNRSDLAVVKAEKRLGRVSGLSRDERGRPVERRHRAQNGDTAQNGGGGER</sequence>
<comment type="similarity">
    <text evidence="2">Belongs to the CPA3 antiporters (TC 2.A.63) subunit E family.</text>
</comment>
<protein>
    <submittedName>
        <fullName evidence="9">Na+/H+ antiporter subunit E</fullName>
    </submittedName>
</protein>
<keyword evidence="10" id="KW-1185">Reference proteome</keyword>
<evidence type="ECO:0000256" key="1">
    <source>
        <dbReference type="ARBA" id="ARBA00004651"/>
    </source>
</evidence>
<accession>A0ABU2DRA7</accession>
<evidence type="ECO:0000313" key="9">
    <source>
        <dbReference type="EMBL" id="MDR8019040.1"/>
    </source>
</evidence>
<keyword evidence="3" id="KW-1003">Cell membrane</keyword>
<feature type="transmembrane region" description="Helical" evidence="8">
    <location>
        <begin position="31"/>
        <end position="50"/>
    </location>
</feature>
<organism evidence="9 10">
    <name type="scientific">Nesterenkonia aerolata</name>
    <dbReference type="NCBI Taxonomy" id="3074079"/>
    <lineage>
        <taxon>Bacteria</taxon>
        <taxon>Bacillati</taxon>
        <taxon>Actinomycetota</taxon>
        <taxon>Actinomycetes</taxon>
        <taxon>Micrococcales</taxon>
        <taxon>Micrococcaceae</taxon>
        <taxon>Nesterenkonia</taxon>
    </lineage>
</organism>
<feature type="transmembrane region" description="Helical" evidence="8">
    <location>
        <begin position="62"/>
        <end position="88"/>
    </location>
</feature>
<evidence type="ECO:0000256" key="8">
    <source>
        <dbReference type="SAM" id="Phobius"/>
    </source>
</evidence>
<evidence type="ECO:0000256" key="4">
    <source>
        <dbReference type="ARBA" id="ARBA00022692"/>
    </source>
</evidence>
<reference evidence="9 10" key="1">
    <citation type="submission" date="2023-09" db="EMBL/GenBank/DDBJ databases">
        <title>Description of three actinobacteria isolated from air of manufacturing shop in a pharmaceutical factory.</title>
        <authorList>
            <person name="Zhang D.-F."/>
        </authorList>
    </citation>
    <scope>NUCLEOTIDE SEQUENCE [LARGE SCALE GENOMIC DNA]</scope>
    <source>
        <strain evidence="9 10">LY-0111</strain>
    </source>
</reference>
<feature type="transmembrane region" description="Helical" evidence="8">
    <location>
        <begin position="108"/>
        <end position="126"/>
    </location>
</feature>
<dbReference type="EMBL" id="JAVKGR010000004">
    <property type="protein sequence ID" value="MDR8019040.1"/>
    <property type="molecule type" value="Genomic_DNA"/>
</dbReference>
<dbReference type="Proteomes" id="UP001251870">
    <property type="component" value="Unassembled WGS sequence"/>
</dbReference>
<gene>
    <name evidence="9" type="ORF">RIL96_05610</name>
</gene>
<name>A0ABU2DRA7_9MICC</name>
<evidence type="ECO:0000313" key="10">
    <source>
        <dbReference type="Proteomes" id="UP001251870"/>
    </source>
</evidence>
<dbReference type="PANTHER" id="PTHR34584:SF1">
    <property type="entry name" value="NA(+)_H(+) ANTIPORTER SUBUNIT E1"/>
    <property type="match status" value="1"/>
</dbReference>
<evidence type="ECO:0000256" key="6">
    <source>
        <dbReference type="ARBA" id="ARBA00023136"/>
    </source>
</evidence>
<dbReference type="RefSeq" id="WP_310548035.1">
    <property type="nucleotide sequence ID" value="NZ_JAVKGR010000004.1"/>
</dbReference>
<evidence type="ECO:0000256" key="5">
    <source>
        <dbReference type="ARBA" id="ARBA00022989"/>
    </source>
</evidence>
<comment type="caution">
    <text evidence="9">The sequence shown here is derived from an EMBL/GenBank/DDBJ whole genome shotgun (WGS) entry which is preliminary data.</text>
</comment>